<comment type="caution">
    <text evidence="2">The sequence shown here is derived from an EMBL/GenBank/DDBJ whole genome shotgun (WGS) entry which is preliminary data.</text>
</comment>
<feature type="region of interest" description="Disordered" evidence="1">
    <location>
        <begin position="1"/>
        <end position="37"/>
    </location>
</feature>
<sequence>MWTRSPKNGRGGHEVQKAVKVNTKSWTRSPKSSKDGHEVQKAVKMNTKSEKAVKVCSREGIDLPETGLAVGAVACLLGMPQSLKRPGKKFCFGNANEFPFPKASMRGLWVPVGHFARCAADEGVGFVCLSFCSPFATDTSLGAAPLNLKGMSSPSATIARLEIFSRASLLPYLLPRSPRGVFDLVGSILLALEFERAKGSKDSTSECVAFYLRR</sequence>
<evidence type="ECO:0000256" key="1">
    <source>
        <dbReference type="SAM" id="MobiDB-lite"/>
    </source>
</evidence>
<keyword evidence="3" id="KW-1185">Reference proteome</keyword>
<organism evidence="2 3">
    <name type="scientific">Punica granatum</name>
    <name type="common">Pomegranate</name>
    <dbReference type="NCBI Taxonomy" id="22663"/>
    <lineage>
        <taxon>Eukaryota</taxon>
        <taxon>Viridiplantae</taxon>
        <taxon>Streptophyta</taxon>
        <taxon>Embryophyta</taxon>
        <taxon>Tracheophyta</taxon>
        <taxon>Spermatophyta</taxon>
        <taxon>Magnoliopsida</taxon>
        <taxon>eudicotyledons</taxon>
        <taxon>Gunneridae</taxon>
        <taxon>Pentapetalae</taxon>
        <taxon>rosids</taxon>
        <taxon>malvids</taxon>
        <taxon>Myrtales</taxon>
        <taxon>Lythraceae</taxon>
        <taxon>Punica</taxon>
    </lineage>
</organism>
<dbReference type="AlphaFoldDB" id="A0A2I0KBF2"/>
<dbReference type="Proteomes" id="UP000233551">
    <property type="component" value="Unassembled WGS sequence"/>
</dbReference>
<gene>
    <name evidence="2" type="ORF">CRG98_013763</name>
</gene>
<reference evidence="2 3" key="1">
    <citation type="submission" date="2017-11" db="EMBL/GenBank/DDBJ databases">
        <title>De-novo sequencing of pomegranate (Punica granatum L.) genome.</title>
        <authorList>
            <person name="Akparov Z."/>
            <person name="Amiraslanov A."/>
            <person name="Hajiyeva S."/>
            <person name="Abbasov M."/>
            <person name="Kaur K."/>
            <person name="Hamwieh A."/>
            <person name="Solovyev V."/>
            <person name="Salamov A."/>
            <person name="Braich B."/>
            <person name="Kosarev P."/>
            <person name="Mahmoud A."/>
            <person name="Hajiyev E."/>
            <person name="Babayeva S."/>
            <person name="Izzatullayeva V."/>
            <person name="Mammadov A."/>
            <person name="Mammadov A."/>
            <person name="Sharifova S."/>
            <person name="Ojaghi J."/>
            <person name="Eynullazada K."/>
            <person name="Bayramov B."/>
            <person name="Abdulazimova A."/>
            <person name="Shahmuradov I."/>
        </authorList>
    </citation>
    <scope>NUCLEOTIDE SEQUENCE [LARGE SCALE GENOMIC DNA]</scope>
    <source>
        <strain evidence="3">cv. AG2017</strain>
        <tissue evidence="2">Leaf</tissue>
    </source>
</reference>
<protein>
    <submittedName>
        <fullName evidence="2">Uncharacterized protein</fullName>
    </submittedName>
</protein>
<accession>A0A2I0KBF2</accession>
<name>A0A2I0KBF2_PUNGR</name>
<evidence type="ECO:0000313" key="3">
    <source>
        <dbReference type="Proteomes" id="UP000233551"/>
    </source>
</evidence>
<proteinExistence type="predicted"/>
<evidence type="ECO:0000313" key="2">
    <source>
        <dbReference type="EMBL" id="PKI65859.1"/>
    </source>
</evidence>
<dbReference type="EMBL" id="PGOL01000722">
    <property type="protein sequence ID" value="PKI65859.1"/>
    <property type="molecule type" value="Genomic_DNA"/>
</dbReference>